<feature type="non-terminal residue" evidence="5">
    <location>
        <position position="1"/>
    </location>
</feature>
<keyword evidence="6" id="KW-1185">Reference proteome</keyword>
<keyword evidence="2" id="KW-1133">Transmembrane helix</keyword>
<comment type="caution">
    <text evidence="5">The sequence shown here is derived from an EMBL/GenBank/DDBJ whole genome shotgun (WGS) entry which is preliminary data.</text>
</comment>
<dbReference type="PANTHER" id="PTHR12770:SF20">
    <property type="entry name" value="PROTEIN ROOT UVB SENSITIVE 6"/>
    <property type="match status" value="1"/>
</dbReference>
<dbReference type="PANTHER" id="PTHR12770">
    <property type="entry name" value="RUS1 FAMILY PROTEIN C16ORF58"/>
    <property type="match status" value="1"/>
</dbReference>
<accession>A0ABQ6N580</accession>
<evidence type="ECO:0000313" key="5">
    <source>
        <dbReference type="EMBL" id="GMI39971.1"/>
    </source>
</evidence>
<feature type="transmembrane region" description="Helical" evidence="2">
    <location>
        <begin position="88"/>
        <end position="111"/>
    </location>
</feature>
<dbReference type="Proteomes" id="UP001165060">
    <property type="component" value="Unassembled WGS sequence"/>
</dbReference>
<feature type="transmembrane region" description="Helical" evidence="2">
    <location>
        <begin position="18"/>
        <end position="37"/>
    </location>
</feature>
<keyword evidence="2" id="KW-0812">Transmembrane</keyword>
<dbReference type="InterPro" id="IPR006968">
    <property type="entry name" value="RUS_fam"/>
</dbReference>
<keyword evidence="2" id="KW-0472">Membrane</keyword>
<feature type="domain" description="Protein root UVB sensitive/RUS" evidence="3">
    <location>
        <begin position="2"/>
        <end position="222"/>
    </location>
</feature>
<feature type="domain" description="Root UVB sensitive protein C-terminal" evidence="4">
    <location>
        <begin position="330"/>
        <end position="409"/>
    </location>
</feature>
<evidence type="ECO:0000256" key="2">
    <source>
        <dbReference type="SAM" id="Phobius"/>
    </source>
</evidence>
<dbReference type="Pfam" id="PF04884">
    <property type="entry name" value="UVB_sens_prot"/>
    <property type="match status" value="1"/>
</dbReference>
<dbReference type="Pfam" id="PF24160">
    <property type="entry name" value="UVB_sens_C"/>
    <property type="match status" value="1"/>
</dbReference>
<gene>
    <name evidence="5" type="ORF">TeGR_g11482</name>
</gene>
<protein>
    <submittedName>
        <fullName evidence="5">Uncharacterized protein</fullName>
    </submittedName>
</protein>
<dbReference type="InterPro" id="IPR055412">
    <property type="entry name" value="UVB_sens_C"/>
</dbReference>
<name>A0ABQ6N580_9STRA</name>
<evidence type="ECO:0000259" key="3">
    <source>
        <dbReference type="Pfam" id="PF04884"/>
    </source>
</evidence>
<proteinExistence type="inferred from homology"/>
<organism evidence="5 6">
    <name type="scientific">Tetraparma gracilis</name>
    <dbReference type="NCBI Taxonomy" id="2962635"/>
    <lineage>
        <taxon>Eukaryota</taxon>
        <taxon>Sar</taxon>
        <taxon>Stramenopiles</taxon>
        <taxon>Ochrophyta</taxon>
        <taxon>Bolidophyceae</taxon>
        <taxon>Parmales</taxon>
        <taxon>Triparmaceae</taxon>
        <taxon>Tetraparma</taxon>
    </lineage>
</organism>
<comment type="similarity">
    <text evidence="1">Belongs to the RUS1 family.</text>
</comment>
<sequence>GVTPDYYQFVRWRLLQRFVSAMLYCLCTQSLLLGLGLKSDRRGALALGAAANWILKDALGKVARILWASRMGRKFDSDPKRWRYRGTLLYALGNALEIVTFVFPNLFLLFATGGNTLKQVSMLTSSSTRNTIYNSFKGPGKENIGDITAKGEAQVAVVDLVGISIGMVLAKFLGTNLPRVLSAWVVLQCVDSFLNYKEIKAVVFRSLNFEKLWNIAERYVEDDEGVITLTPEESAQRERIFRPPTHLCRRAIAFGSLGRSSLCPAEVETLLEVFRGERYLLVVGEDVKNRRRNKQRLRRKSSAVRIADRLQSNLGPADKTRRALEALREQKKENCHVVLHADATNRDIVKATIALACLRRELANSAAEGPLTVANSLAIIESAKEEADGRLDAFLGQLENKGWRAEKFMFGKIGLRCAWPLDNVDHNS</sequence>
<evidence type="ECO:0000313" key="6">
    <source>
        <dbReference type="Proteomes" id="UP001165060"/>
    </source>
</evidence>
<dbReference type="EMBL" id="BRYB01000901">
    <property type="protein sequence ID" value="GMI39971.1"/>
    <property type="molecule type" value="Genomic_DNA"/>
</dbReference>
<reference evidence="5 6" key="1">
    <citation type="journal article" date="2023" name="Commun. Biol.">
        <title>Genome analysis of Parmales, the sister group of diatoms, reveals the evolutionary specialization of diatoms from phago-mixotrophs to photoautotrophs.</title>
        <authorList>
            <person name="Ban H."/>
            <person name="Sato S."/>
            <person name="Yoshikawa S."/>
            <person name="Yamada K."/>
            <person name="Nakamura Y."/>
            <person name="Ichinomiya M."/>
            <person name="Sato N."/>
            <person name="Blanc-Mathieu R."/>
            <person name="Endo H."/>
            <person name="Kuwata A."/>
            <person name="Ogata H."/>
        </authorList>
    </citation>
    <scope>NUCLEOTIDE SEQUENCE [LARGE SCALE GENOMIC DNA]</scope>
</reference>
<evidence type="ECO:0000259" key="4">
    <source>
        <dbReference type="Pfam" id="PF24160"/>
    </source>
</evidence>
<dbReference type="InterPro" id="IPR054549">
    <property type="entry name" value="UVB_sens_RUS_dom"/>
</dbReference>
<evidence type="ECO:0000256" key="1">
    <source>
        <dbReference type="ARBA" id="ARBA00007558"/>
    </source>
</evidence>